<dbReference type="EMBL" id="EU016664">
    <property type="protein sequence ID" value="ABZ10045.1"/>
    <property type="molecule type" value="Genomic_DNA"/>
</dbReference>
<proteinExistence type="predicted"/>
<dbReference type="AlphaFoldDB" id="B3TBT6"/>
<reference evidence="2" key="1">
    <citation type="journal article" date="2008" name="ISME J.">
        <title>Genomic patterns of recombination, clonal divergence and environment in marine microbial populations.</title>
        <authorList>
            <person name="Konstantinidis K.T."/>
            <person name="Delong E.F."/>
        </authorList>
    </citation>
    <scope>NUCLEOTIDE SEQUENCE</scope>
</reference>
<protein>
    <submittedName>
        <fullName evidence="2">Uncharacterized protein</fullName>
    </submittedName>
</protein>
<feature type="region of interest" description="Disordered" evidence="1">
    <location>
        <begin position="83"/>
        <end position="108"/>
    </location>
</feature>
<organism evidence="2">
    <name type="scientific">uncultured marine microorganism HF4000_APKG10F13</name>
    <dbReference type="NCBI Taxonomy" id="455557"/>
    <lineage>
        <taxon>unclassified sequences</taxon>
        <taxon>environmental samples</taxon>
    </lineage>
</organism>
<feature type="non-terminal residue" evidence="2">
    <location>
        <position position="1"/>
    </location>
</feature>
<accession>B3TBT6</accession>
<evidence type="ECO:0000256" key="1">
    <source>
        <dbReference type="SAM" id="MobiDB-lite"/>
    </source>
</evidence>
<evidence type="ECO:0000313" key="2">
    <source>
        <dbReference type="EMBL" id="ABZ10045.1"/>
    </source>
</evidence>
<name>B3TBT6_9ZZZZ</name>
<sequence>GLVVPGAGGDVLAVRRDGDRVHSTPSGVTPERRTTVPIEEGDIVVTEASGEILAVRRDGHRAHPISSVITPLRFLRIRFPRRHQRQRDAGNQQQERPWAHRGCSAGWV</sequence>
<gene>
    <name evidence="2" type="ORF">ALOHA_HF4000APKG10F13ctg1g29</name>
</gene>